<gene>
    <name evidence="3" type="ORF">C7M84_000223</name>
</gene>
<organism evidence="3 4">
    <name type="scientific">Penaeus vannamei</name>
    <name type="common">Whiteleg shrimp</name>
    <name type="synonym">Litopenaeus vannamei</name>
    <dbReference type="NCBI Taxonomy" id="6689"/>
    <lineage>
        <taxon>Eukaryota</taxon>
        <taxon>Metazoa</taxon>
        <taxon>Ecdysozoa</taxon>
        <taxon>Arthropoda</taxon>
        <taxon>Crustacea</taxon>
        <taxon>Multicrustacea</taxon>
        <taxon>Malacostraca</taxon>
        <taxon>Eumalacostraca</taxon>
        <taxon>Eucarida</taxon>
        <taxon>Decapoda</taxon>
        <taxon>Dendrobranchiata</taxon>
        <taxon>Penaeoidea</taxon>
        <taxon>Penaeidae</taxon>
        <taxon>Penaeus</taxon>
    </lineage>
</organism>
<dbReference type="AlphaFoldDB" id="A0A3R7MFD1"/>
<dbReference type="EMBL" id="QCYY01001035">
    <property type="protein sequence ID" value="ROT81018.1"/>
    <property type="molecule type" value="Genomic_DNA"/>
</dbReference>
<evidence type="ECO:0000256" key="2">
    <source>
        <dbReference type="SAM" id="SignalP"/>
    </source>
</evidence>
<dbReference type="Proteomes" id="UP000283509">
    <property type="component" value="Unassembled WGS sequence"/>
</dbReference>
<accession>A0A3R7MFD1</accession>
<evidence type="ECO:0000313" key="4">
    <source>
        <dbReference type="Proteomes" id="UP000283509"/>
    </source>
</evidence>
<keyword evidence="4" id="KW-1185">Reference proteome</keyword>
<sequence>MKAVAVFCFAASLAVAAALPPPGGVGGFMPQGGFGGFMPPGGFGGFMPQGGFGGSKPPAAGAFVPSPAMIQAFVPTPEQINALNALHTTPPREPPPPRCRPWNSCGATDLASRRRQPAEEVPGRRRCLHPRPPLGQCDALLLGSDDGIWVVSEDILILHFLGKVTECC</sequence>
<protein>
    <submittedName>
        <fullName evidence="3">Uncharacterized protein</fullName>
    </submittedName>
</protein>
<feature type="chain" id="PRO_5018527016" evidence="2">
    <location>
        <begin position="19"/>
        <end position="168"/>
    </location>
</feature>
<evidence type="ECO:0000313" key="3">
    <source>
        <dbReference type="EMBL" id="ROT81018.1"/>
    </source>
</evidence>
<evidence type="ECO:0000256" key="1">
    <source>
        <dbReference type="SAM" id="MobiDB-lite"/>
    </source>
</evidence>
<proteinExistence type="predicted"/>
<feature type="signal peptide" evidence="2">
    <location>
        <begin position="1"/>
        <end position="18"/>
    </location>
</feature>
<name>A0A3R7MFD1_PENVA</name>
<reference evidence="3 4" key="2">
    <citation type="submission" date="2019-01" db="EMBL/GenBank/DDBJ databases">
        <title>The decoding of complex shrimp genome reveals the adaptation for benthos swimmer, frequently molting mechanism and breeding impact on genome.</title>
        <authorList>
            <person name="Sun Y."/>
            <person name="Gao Y."/>
            <person name="Yu Y."/>
        </authorList>
    </citation>
    <scope>NUCLEOTIDE SEQUENCE [LARGE SCALE GENOMIC DNA]</scope>
    <source>
        <tissue evidence="3">Muscle</tissue>
    </source>
</reference>
<feature type="region of interest" description="Disordered" evidence="1">
    <location>
        <begin position="105"/>
        <end position="124"/>
    </location>
</feature>
<reference evidence="3 4" key="1">
    <citation type="submission" date="2018-04" db="EMBL/GenBank/DDBJ databases">
        <authorList>
            <person name="Zhang X."/>
            <person name="Yuan J."/>
            <person name="Li F."/>
            <person name="Xiang J."/>
        </authorList>
    </citation>
    <scope>NUCLEOTIDE SEQUENCE [LARGE SCALE GENOMIC DNA]</scope>
    <source>
        <tissue evidence="3">Muscle</tissue>
    </source>
</reference>
<comment type="caution">
    <text evidence="3">The sequence shown here is derived from an EMBL/GenBank/DDBJ whole genome shotgun (WGS) entry which is preliminary data.</text>
</comment>
<keyword evidence="2" id="KW-0732">Signal</keyword>